<sequence>MALDFAVANTVLQTARFKRLHVKREKKILHRSLRINFRKQYRMFLRSKNMIRLNSDLEDKVGQLSLKDDQELTLNTSDNTYSLPEYITQMGQLKALSITGCSDYPSKLHNLSFIERLTNLKSIRFEHVSVPSIQPILALKNLKQLTFVMCEIGDAFMSCAIDSPYTSLTNLEIDTCYDLKQLPSGFCNLVHLKKLSITNCHELSVLPKGLGNLSSLEMLSLHCCTKLQELPGSIGSLRKLSFVDVSNCLSLSVLPEEIGELCGLKVLKMNGCGGLQELPMSMSELGQLEEVICDEETSYMWMDFESDLHKLKINVVEDDRIESFMKIVQ</sequence>
<dbReference type="SUPFAM" id="SSF52058">
    <property type="entry name" value="L domain-like"/>
    <property type="match status" value="1"/>
</dbReference>
<dbReference type="InterPro" id="IPR032675">
    <property type="entry name" value="LRR_dom_sf"/>
</dbReference>
<keyword evidence="1" id="KW-0611">Plant defense</keyword>
<proteinExistence type="predicted"/>
<dbReference type="PANTHER" id="PTHR36766:SF13">
    <property type="entry name" value="POWDERY MILDEW RESISTANCE PROTEIN, RPW8"/>
    <property type="match status" value="1"/>
</dbReference>
<accession>A0AAD8NJM3</accession>
<evidence type="ECO:0000313" key="2">
    <source>
        <dbReference type="EMBL" id="KAK1410656.1"/>
    </source>
</evidence>
<dbReference type="Gene3D" id="3.80.10.10">
    <property type="entry name" value="Ribonuclease Inhibitor"/>
    <property type="match status" value="1"/>
</dbReference>
<comment type="caution">
    <text evidence="2">The sequence shown here is derived from an EMBL/GenBank/DDBJ whole genome shotgun (WGS) entry which is preliminary data.</text>
</comment>
<dbReference type="Proteomes" id="UP001229421">
    <property type="component" value="Unassembled WGS sequence"/>
</dbReference>
<evidence type="ECO:0000313" key="3">
    <source>
        <dbReference type="Proteomes" id="UP001229421"/>
    </source>
</evidence>
<gene>
    <name evidence="2" type="ORF">QVD17_37194</name>
</gene>
<keyword evidence="3" id="KW-1185">Reference proteome</keyword>
<reference evidence="2" key="1">
    <citation type="journal article" date="2023" name="bioRxiv">
        <title>Improved chromosome-level genome assembly for marigold (Tagetes erecta).</title>
        <authorList>
            <person name="Jiang F."/>
            <person name="Yuan L."/>
            <person name="Wang S."/>
            <person name="Wang H."/>
            <person name="Xu D."/>
            <person name="Wang A."/>
            <person name="Fan W."/>
        </authorList>
    </citation>
    <scope>NUCLEOTIDE SEQUENCE</scope>
    <source>
        <strain evidence="2">WSJ</strain>
        <tissue evidence="2">Leaf</tissue>
    </source>
</reference>
<dbReference type="AlphaFoldDB" id="A0AAD8NJM3"/>
<organism evidence="2 3">
    <name type="scientific">Tagetes erecta</name>
    <name type="common">African marigold</name>
    <dbReference type="NCBI Taxonomy" id="13708"/>
    <lineage>
        <taxon>Eukaryota</taxon>
        <taxon>Viridiplantae</taxon>
        <taxon>Streptophyta</taxon>
        <taxon>Embryophyta</taxon>
        <taxon>Tracheophyta</taxon>
        <taxon>Spermatophyta</taxon>
        <taxon>Magnoliopsida</taxon>
        <taxon>eudicotyledons</taxon>
        <taxon>Gunneridae</taxon>
        <taxon>Pentapetalae</taxon>
        <taxon>asterids</taxon>
        <taxon>campanulids</taxon>
        <taxon>Asterales</taxon>
        <taxon>Asteraceae</taxon>
        <taxon>Asteroideae</taxon>
        <taxon>Heliantheae alliance</taxon>
        <taxon>Tageteae</taxon>
        <taxon>Tagetes</taxon>
    </lineage>
</organism>
<name>A0AAD8NJM3_TARER</name>
<dbReference type="PANTHER" id="PTHR36766">
    <property type="entry name" value="PLANT BROAD-SPECTRUM MILDEW RESISTANCE PROTEIN RPW8"/>
    <property type="match status" value="1"/>
</dbReference>
<evidence type="ECO:0000256" key="1">
    <source>
        <dbReference type="ARBA" id="ARBA00022821"/>
    </source>
</evidence>
<dbReference type="EMBL" id="JAUHHV010000010">
    <property type="protein sequence ID" value="KAK1410656.1"/>
    <property type="molecule type" value="Genomic_DNA"/>
</dbReference>
<protein>
    <submittedName>
        <fullName evidence="2">Uncharacterized protein</fullName>
    </submittedName>
</protein>
<dbReference type="GO" id="GO:0006952">
    <property type="term" value="P:defense response"/>
    <property type="evidence" value="ECO:0007669"/>
    <property type="project" value="UniProtKB-KW"/>
</dbReference>